<gene>
    <name evidence="8" type="ORF">EBV78_01295</name>
    <name evidence="7" type="ORF">EBX29_00515</name>
</gene>
<dbReference type="SUPFAM" id="SSF56524">
    <property type="entry name" value="Oxidoreductase molybdopterin-binding domain"/>
    <property type="match status" value="1"/>
</dbReference>
<keyword evidence="4" id="KW-0560">Oxidoreductase</keyword>
<dbReference type="AlphaFoldDB" id="A0A845SAG0"/>
<feature type="domain" description="Oxidoreductase molybdopterin-binding" evidence="5">
    <location>
        <begin position="102"/>
        <end position="261"/>
    </location>
</feature>
<name>A0A845SAG0_9PROT</name>
<dbReference type="InterPro" id="IPR005066">
    <property type="entry name" value="MoCF_OxRdtse_dimer"/>
</dbReference>
<keyword evidence="2" id="KW-0500">Molybdenum</keyword>
<evidence type="ECO:0000256" key="3">
    <source>
        <dbReference type="ARBA" id="ARBA00022723"/>
    </source>
</evidence>
<evidence type="ECO:0000259" key="5">
    <source>
        <dbReference type="Pfam" id="PF00174"/>
    </source>
</evidence>
<dbReference type="Pfam" id="PF03404">
    <property type="entry name" value="Mo-co_dimer"/>
    <property type="match status" value="1"/>
</dbReference>
<dbReference type="InterPro" id="IPR014756">
    <property type="entry name" value="Ig_E-set"/>
</dbReference>
<organism evidence="8 9">
    <name type="scientific">Candidatus Fonsibacter lacus</name>
    <dbReference type="NCBI Taxonomy" id="2576439"/>
    <lineage>
        <taxon>Bacteria</taxon>
        <taxon>Pseudomonadati</taxon>
        <taxon>Pseudomonadota</taxon>
        <taxon>Alphaproteobacteria</taxon>
        <taxon>Candidatus Pelagibacterales</taxon>
        <taxon>Candidatus Pelagibacterales incertae sedis</taxon>
        <taxon>Candidatus Fonsibacter</taxon>
    </lineage>
</organism>
<evidence type="ECO:0000259" key="6">
    <source>
        <dbReference type="Pfam" id="PF03404"/>
    </source>
</evidence>
<dbReference type="InterPro" id="IPR008335">
    <property type="entry name" value="Mopterin_OxRdtase_euk"/>
</dbReference>
<proteinExistence type="predicted"/>
<dbReference type="PANTHER" id="PTHR19372:SF7">
    <property type="entry name" value="SULFITE OXIDASE, MITOCHONDRIAL"/>
    <property type="match status" value="1"/>
</dbReference>
<dbReference type="EMBL" id="RGMI01000008">
    <property type="protein sequence ID" value="NCU50257.1"/>
    <property type="molecule type" value="Genomic_DNA"/>
</dbReference>
<sequence length="400" mass="43703">MKKIKNPNRRSFLTGSAAIAGVAAISSISNFNIAKADHTSATPKATPEYIKWKNRNALIIHSEGTIETHRDMIGNGIITPIENVYIRNNVNSLNDQQIGSRPDWKLEVQGVQKPTTFTLAELQKMPLKITPMVLQCSGNGRKFFAHGPSGTKWDTGSAACVTFSGVSVKYLAELCGGLVTGAKFITGTGADAPKEIDPKEGAVERSVPISTYEDCLLAWEINGVPIPNAHGGPLRLVVPGYYGINNIKHINKLVFADKESDFKMMSTRYRVYKIGDKPTANDGTCWEMNVKSWITSPLTSAKAGKVVFTGVAFSNGTPLKGVALSFDEGKTWKNAKFVGPNLGKFAWRQFQFEANLEKGNYTVASRATDEKGSQPKLRFENNEGYSHNGWLDHSVKITVA</sequence>
<dbReference type="InterPro" id="IPR006311">
    <property type="entry name" value="TAT_signal"/>
</dbReference>
<comment type="caution">
    <text evidence="8">The sequence shown here is derived from an EMBL/GenBank/DDBJ whole genome shotgun (WGS) entry which is preliminary data.</text>
</comment>
<dbReference type="PROSITE" id="PS51318">
    <property type="entry name" value="TAT"/>
    <property type="match status" value="1"/>
</dbReference>
<dbReference type="PRINTS" id="PR00407">
    <property type="entry name" value="EUMOPTERIN"/>
</dbReference>
<reference evidence="8 9" key="1">
    <citation type="submission" date="2018-10" db="EMBL/GenBank/DDBJ databases">
        <title>Iterative Subtractive Binning of Freshwater Chronoseries Metagenomes Recovers Nearly Complete Genomes from over Four Hundred Novel Species.</title>
        <authorList>
            <person name="Rodriguez-R L.M."/>
            <person name="Tsementzi D."/>
            <person name="Luo C."/>
            <person name="Konstantinidis K.T."/>
        </authorList>
    </citation>
    <scope>NUCLEOTIDE SEQUENCE [LARGE SCALE GENOMIC DNA]</scope>
    <source>
        <strain evidence="8">WB7_2B_003</strain>
        <strain evidence="7">WB8_1A_003</strain>
    </source>
</reference>
<keyword evidence="3" id="KW-0479">Metal-binding</keyword>
<dbReference type="CDD" id="cd02110">
    <property type="entry name" value="SO_family_Moco_dimer"/>
    <property type="match status" value="1"/>
</dbReference>
<dbReference type="Pfam" id="PF00174">
    <property type="entry name" value="Oxidored_molyb"/>
    <property type="match status" value="1"/>
</dbReference>
<evidence type="ECO:0000256" key="2">
    <source>
        <dbReference type="ARBA" id="ARBA00022505"/>
    </source>
</evidence>
<dbReference type="GO" id="GO:0008482">
    <property type="term" value="F:sulfite oxidase activity"/>
    <property type="evidence" value="ECO:0007669"/>
    <property type="project" value="TreeGrafter"/>
</dbReference>
<dbReference type="EMBL" id="RGGN01000027">
    <property type="protein sequence ID" value="NCU62721.1"/>
    <property type="molecule type" value="Genomic_DNA"/>
</dbReference>
<dbReference type="GO" id="GO:0043546">
    <property type="term" value="F:molybdopterin cofactor binding"/>
    <property type="evidence" value="ECO:0007669"/>
    <property type="project" value="TreeGrafter"/>
</dbReference>
<dbReference type="Proteomes" id="UP000699985">
    <property type="component" value="Unassembled WGS sequence"/>
</dbReference>
<dbReference type="PANTHER" id="PTHR19372">
    <property type="entry name" value="SULFITE REDUCTASE"/>
    <property type="match status" value="1"/>
</dbReference>
<dbReference type="NCBIfam" id="TIGR01409">
    <property type="entry name" value="TAT_signal_seq"/>
    <property type="match status" value="1"/>
</dbReference>
<dbReference type="GO" id="GO:0020037">
    <property type="term" value="F:heme binding"/>
    <property type="evidence" value="ECO:0007669"/>
    <property type="project" value="TreeGrafter"/>
</dbReference>
<evidence type="ECO:0000256" key="4">
    <source>
        <dbReference type="ARBA" id="ARBA00023002"/>
    </source>
</evidence>
<evidence type="ECO:0000313" key="8">
    <source>
        <dbReference type="EMBL" id="NCU62721.1"/>
    </source>
</evidence>
<dbReference type="Gene3D" id="3.90.420.10">
    <property type="entry name" value="Oxidoreductase, molybdopterin-binding domain"/>
    <property type="match status" value="1"/>
</dbReference>
<feature type="domain" description="Moybdenum cofactor oxidoreductase dimerisation" evidence="6">
    <location>
        <begin position="285"/>
        <end position="398"/>
    </location>
</feature>
<evidence type="ECO:0000313" key="7">
    <source>
        <dbReference type="EMBL" id="NCU50257.1"/>
    </source>
</evidence>
<comment type="cofactor">
    <cofactor evidence="1">
        <name>Mo-molybdopterin</name>
        <dbReference type="ChEBI" id="CHEBI:71302"/>
    </cofactor>
</comment>
<evidence type="ECO:0000256" key="1">
    <source>
        <dbReference type="ARBA" id="ARBA00001924"/>
    </source>
</evidence>
<dbReference type="GO" id="GO:0030151">
    <property type="term" value="F:molybdenum ion binding"/>
    <property type="evidence" value="ECO:0007669"/>
    <property type="project" value="InterPro"/>
</dbReference>
<dbReference type="Proteomes" id="UP000572953">
    <property type="component" value="Unassembled WGS sequence"/>
</dbReference>
<accession>A0A845SAG0</accession>
<dbReference type="InterPro" id="IPR036374">
    <property type="entry name" value="OxRdtase_Mopterin-bd_sf"/>
</dbReference>
<dbReference type="InterPro" id="IPR019546">
    <property type="entry name" value="TAT_signal_bac_arc"/>
</dbReference>
<dbReference type="Gene3D" id="2.60.40.650">
    <property type="match status" value="1"/>
</dbReference>
<dbReference type="InterPro" id="IPR000572">
    <property type="entry name" value="OxRdtase_Mopterin-bd_dom"/>
</dbReference>
<evidence type="ECO:0000313" key="9">
    <source>
        <dbReference type="Proteomes" id="UP000572953"/>
    </source>
</evidence>
<dbReference type="SUPFAM" id="SSF81296">
    <property type="entry name" value="E set domains"/>
    <property type="match status" value="1"/>
</dbReference>
<protein>
    <submittedName>
        <fullName evidence="8">Twin-arginine translocation signal domain-containing protein</fullName>
    </submittedName>
</protein>
<dbReference type="GO" id="GO:0006790">
    <property type="term" value="P:sulfur compound metabolic process"/>
    <property type="evidence" value="ECO:0007669"/>
    <property type="project" value="TreeGrafter"/>
</dbReference>